<dbReference type="PANTHER" id="PTHR30383:SF26">
    <property type="entry name" value="SGNH HYDROLASE-TYPE ESTERASE DOMAIN-CONTAINING PROTEIN"/>
    <property type="match status" value="1"/>
</dbReference>
<gene>
    <name evidence="2" type="ORF">V1479_22990</name>
</gene>
<sequence>MTPEEEEQYLRTHPAFAPVEDDATLPRVLLVGDSISVGYTIPVRALLAGRANLHRVPANAEGTAKSIGLLEGWLGTAKWDLIVFNFGLHDVLILRGEPRISMGLYLARLGAMIDMMQAQARRLIWVSSTPVTPECEKHTAKRWQTDRTQPYRRNKDIVRYNAAAQRLMDQRGIPVVDLYTFALARLDEIQLPRNVHFTDDGYSVLARPVAEAISEALSELKEEG</sequence>
<accession>A0ABV3WZR8</accession>
<evidence type="ECO:0000313" key="2">
    <source>
        <dbReference type="EMBL" id="MEX4010191.1"/>
    </source>
</evidence>
<proteinExistence type="predicted"/>
<keyword evidence="2" id="KW-0378">Hydrolase</keyword>
<dbReference type="Proteomes" id="UP001559025">
    <property type="component" value="Unassembled WGS sequence"/>
</dbReference>
<dbReference type="SUPFAM" id="SSF52266">
    <property type="entry name" value="SGNH hydrolase"/>
    <property type="match status" value="1"/>
</dbReference>
<evidence type="ECO:0000259" key="1">
    <source>
        <dbReference type="Pfam" id="PF13472"/>
    </source>
</evidence>
<organism evidence="2 3">
    <name type="scientific">Neoaquamicrobium sediminum</name>
    <dbReference type="NCBI Taxonomy" id="1849104"/>
    <lineage>
        <taxon>Bacteria</taxon>
        <taxon>Pseudomonadati</taxon>
        <taxon>Pseudomonadota</taxon>
        <taxon>Alphaproteobacteria</taxon>
        <taxon>Hyphomicrobiales</taxon>
        <taxon>Phyllobacteriaceae</taxon>
        <taxon>Neoaquamicrobium</taxon>
    </lineage>
</organism>
<dbReference type="EMBL" id="JAZHFV010000010">
    <property type="protein sequence ID" value="MEX4010191.1"/>
    <property type="molecule type" value="Genomic_DNA"/>
</dbReference>
<protein>
    <submittedName>
        <fullName evidence="2">SGNH/GDSL hydrolase family protein</fullName>
        <ecNumber evidence="2">3.1.-.-</ecNumber>
    </submittedName>
</protein>
<dbReference type="InterPro" id="IPR013830">
    <property type="entry name" value="SGNH_hydro"/>
</dbReference>
<keyword evidence="3" id="KW-1185">Reference proteome</keyword>
<evidence type="ECO:0000313" key="3">
    <source>
        <dbReference type="Proteomes" id="UP001559025"/>
    </source>
</evidence>
<name>A0ABV3WZR8_9HYPH</name>
<dbReference type="Pfam" id="PF13472">
    <property type="entry name" value="Lipase_GDSL_2"/>
    <property type="match status" value="1"/>
</dbReference>
<dbReference type="GO" id="GO:0016787">
    <property type="term" value="F:hydrolase activity"/>
    <property type="evidence" value="ECO:0007669"/>
    <property type="project" value="UniProtKB-KW"/>
</dbReference>
<dbReference type="Gene3D" id="3.40.50.1110">
    <property type="entry name" value="SGNH hydrolase"/>
    <property type="match status" value="1"/>
</dbReference>
<dbReference type="EC" id="3.1.-.-" evidence="2"/>
<dbReference type="InterPro" id="IPR036514">
    <property type="entry name" value="SGNH_hydro_sf"/>
</dbReference>
<dbReference type="RefSeq" id="WP_368804915.1">
    <property type="nucleotide sequence ID" value="NZ_JAZHFV010000010.1"/>
</dbReference>
<comment type="caution">
    <text evidence="2">The sequence shown here is derived from an EMBL/GenBank/DDBJ whole genome shotgun (WGS) entry which is preliminary data.</text>
</comment>
<reference evidence="2 3" key="1">
    <citation type="submission" date="2024-01" db="EMBL/GenBank/DDBJ databases">
        <title>New evidence supports the origin of RcGTA from prophage.</title>
        <authorList>
            <person name="Xu Y."/>
            <person name="Liu B."/>
            <person name="Chen F."/>
        </authorList>
    </citation>
    <scope>NUCLEOTIDE SEQUENCE [LARGE SCALE GENOMIC DNA]</scope>
    <source>
        <strain evidence="2 3">CBW1107-2</strain>
    </source>
</reference>
<dbReference type="CDD" id="cd00229">
    <property type="entry name" value="SGNH_hydrolase"/>
    <property type="match status" value="1"/>
</dbReference>
<dbReference type="InterPro" id="IPR051532">
    <property type="entry name" value="Ester_Hydrolysis_Enzymes"/>
</dbReference>
<dbReference type="PANTHER" id="PTHR30383">
    <property type="entry name" value="THIOESTERASE 1/PROTEASE 1/LYSOPHOSPHOLIPASE L1"/>
    <property type="match status" value="1"/>
</dbReference>
<feature type="domain" description="SGNH hydrolase-type esterase" evidence="1">
    <location>
        <begin position="31"/>
        <end position="203"/>
    </location>
</feature>